<accession>A0A238VZX9</accession>
<dbReference type="InterPro" id="IPR029058">
    <property type="entry name" value="AB_hydrolase_fold"/>
</dbReference>
<dbReference type="GO" id="GO:0016787">
    <property type="term" value="F:hydrolase activity"/>
    <property type="evidence" value="ECO:0007669"/>
    <property type="project" value="InterPro"/>
</dbReference>
<dbReference type="AlphaFoldDB" id="A0A238VZX9"/>
<dbReference type="InterPro" id="IPR010662">
    <property type="entry name" value="RBBP9/YdeN"/>
</dbReference>
<name>A0A238VZX9_9ACTN</name>
<dbReference type="SUPFAM" id="SSF53474">
    <property type="entry name" value="alpha/beta-Hydrolases"/>
    <property type="match status" value="1"/>
</dbReference>
<keyword evidence="2" id="KW-1185">Reference proteome</keyword>
<evidence type="ECO:0000313" key="2">
    <source>
        <dbReference type="Proteomes" id="UP000198415"/>
    </source>
</evidence>
<evidence type="ECO:0008006" key="3">
    <source>
        <dbReference type="Google" id="ProtNLM"/>
    </source>
</evidence>
<proteinExistence type="predicted"/>
<dbReference type="Proteomes" id="UP000198415">
    <property type="component" value="Unassembled WGS sequence"/>
</dbReference>
<evidence type="ECO:0000313" key="1">
    <source>
        <dbReference type="EMBL" id="SNR39816.1"/>
    </source>
</evidence>
<dbReference type="Gene3D" id="3.40.50.1820">
    <property type="entry name" value="alpha/beta hydrolase"/>
    <property type="match status" value="1"/>
</dbReference>
<gene>
    <name evidence="1" type="ORF">SAMN06264365_10232</name>
</gene>
<dbReference type="Pfam" id="PF06821">
    <property type="entry name" value="Ser_hydrolase"/>
    <property type="match status" value="1"/>
</dbReference>
<organism evidence="1 2">
    <name type="scientific">Actinoplanes regularis</name>
    <dbReference type="NCBI Taxonomy" id="52697"/>
    <lineage>
        <taxon>Bacteria</taxon>
        <taxon>Bacillati</taxon>
        <taxon>Actinomycetota</taxon>
        <taxon>Actinomycetes</taxon>
        <taxon>Micromonosporales</taxon>
        <taxon>Micromonosporaceae</taxon>
        <taxon>Actinoplanes</taxon>
    </lineage>
</organism>
<protein>
    <recommendedName>
        <fullName evidence="3">Alpha/beta hydrolase family protein</fullName>
    </recommendedName>
</protein>
<dbReference type="RefSeq" id="WP_203833430.1">
    <property type="nucleotide sequence ID" value="NZ_BOMU01000124.1"/>
</dbReference>
<sequence length="198" mass="20770">MIPGPGTTIITVPGLRGHVPDHWQTLLGASRPNVRPVVPLGRENPSLDERVKALQLAVETAGGPVVIVAHSAGVIATVHWAARHAWTDGRARQVRGALLATPPDLAAPLPDPYPSLATLAEHGWLPIPRLPLPFPSIVAASSDDSLGDPARVRALADAWGSRHHELGAVGHLNPASGYGAWPGAEPLINELDHVKALP</sequence>
<dbReference type="EMBL" id="FZNR01000002">
    <property type="protein sequence ID" value="SNR39816.1"/>
    <property type="molecule type" value="Genomic_DNA"/>
</dbReference>
<reference evidence="1 2" key="1">
    <citation type="submission" date="2017-06" db="EMBL/GenBank/DDBJ databases">
        <authorList>
            <person name="Kim H.J."/>
            <person name="Triplett B.A."/>
        </authorList>
    </citation>
    <scope>NUCLEOTIDE SEQUENCE [LARGE SCALE GENOMIC DNA]</scope>
    <source>
        <strain evidence="1 2">DSM 43151</strain>
    </source>
</reference>